<dbReference type="GO" id="GO:0004825">
    <property type="term" value="F:methionine-tRNA ligase activity"/>
    <property type="evidence" value="ECO:0007669"/>
    <property type="project" value="UniProtKB-UniRule"/>
</dbReference>
<dbReference type="GO" id="GO:0005524">
    <property type="term" value="F:ATP binding"/>
    <property type="evidence" value="ECO:0007669"/>
    <property type="project" value="UniProtKB-UniRule"/>
</dbReference>
<dbReference type="InterPro" id="IPR041872">
    <property type="entry name" value="Anticodon_Met"/>
</dbReference>
<name>A0A9Q9BT89_9RICK</name>
<dbReference type="InterPro" id="IPR015413">
    <property type="entry name" value="Methionyl/Leucyl_tRNA_Synth"/>
</dbReference>
<comment type="catalytic activity">
    <reaction evidence="7">
        <text>tRNA(Met) + L-methionine + ATP = L-methionyl-tRNA(Met) + AMP + diphosphate</text>
        <dbReference type="Rhea" id="RHEA:13481"/>
        <dbReference type="Rhea" id="RHEA-COMP:9667"/>
        <dbReference type="Rhea" id="RHEA-COMP:9698"/>
        <dbReference type="ChEBI" id="CHEBI:30616"/>
        <dbReference type="ChEBI" id="CHEBI:33019"/>
        <dbReference type="ChEBI" id="CHEBI:57844"/>
        <dbReference type="ChEBI" id="CHEBI:78442"/>
        <dbReference type="ChEBI" id="CHEBI:78530"/>
        <dbReference type="ChEBI" id="CHEBI:456215"/>
        <dbReference type="EC" id="6.1.1.10"/>
    </reaction>
</comment>
<dbReference type="Pfam" id="PF01406">
    <property type="entry name" value="tRNA-synt_1e"/>
    <property type="match status" value="1"/>
</dbReference>
<proteinExistence type="inferred from homology"/>
<evidence type="ECO:0000256" key="5">
    <source>
        <dbReference type="ARBA" id="ARBA00022917"/>
    </source>
</evidence>
<keyword evidence="5 7" id="KW-0648">Protein biosynthesis</keyword>
<sequence length="510" mass="59246">MGKKYFYITTPMYYVNDVPHIGHIYSTLICDVIARFKRLDGYNVKFITGTDEHGYKIQKAAAKNNFLVKNFVDNNSAVFKKISDVMSCNYDDFIRTTENRHKNAVYGLWQRLCDYNQIYLGHYSGWYSVRDEAFYQAQELVDNRAPTGAEVEWVEESSYFFKLSEWQDALLDFYSKNPNFITPRHRLNEVISFVKSGLKDLSISRYGLSWGIKVPNDDKHVIYVWVDALSSYLTALGFPDTSNREYQQYWDNDHSLSIHVIGKDILKFHAVYWPAILMAAKLPLPSKILAHGWWVNEGQKISKSIGNVIEPFKLIEEFGIDQMRYFLIKEIPIGNDGNFSRQSVINCINYELVNNIGNLVHRTISLIHRECNGLIPEVDMSLLSDKESLPDYYCILHQVSDYIMHYELYEAVKFIVQISSSANEYITERAPWHLCKIDKKVMEAVLYKLVEYIRCIGMLLQPIMPNVASKILDQIAVPINKRCFSFFAVKSCMGSKLLDPQPIFTKYELY</sequence>
<comment type="caution">
    <text evidence="7">Lacks conserved residue(s) required for the propagation of feature annotation.</text>
</comment>
<dbReference type="AlphaFoldDB" id="A0A9Q9BT89"/>
<feature type="domain" description="tRNA synthetases class I catalytic" evidence="8">
    <location>
        <begin position="15"/>
        <end position="135"/>
    </location>
</feature>
<dbReference type="PANTHER" id="PTHR43326:SF1">
    <property type="entry name" value="METHIONINE--TRNA LIGASE, MITOCHONDRIAL"/>
    <property type="match status" value="1"/>
</dbReference>
<dbReference type="CDD" id="cd07957">
    <property type="entry name" value="Anticodon_Ia_Met"/>
    <property type="match status" value="1"/>
</dbReference>
<dbReference type="InterPro" id="IPR014758">
    <property type="entry name" value="Met-tRNA_synth"/>
</dbReference>
<comment type="subcellular location">
    <subcellularLocation>
        <location evidence="7">Cytoplasm</location>
    </subcellularLocation>
</comment>
<dbReference type="EMBL" id="CP089286">
    <property type="protein sequence ID" value="UTO55692.1"/>
    <property type="molecule type" value="Genomic_DNA"/>
</dbReference>
<dbReference type="GO" id="GO:0006431">
    <property type="term" value="P:methionyl-tRNA aminoacylation"/>
    <property type="evidence" value="ECO:0007669"/>
    <property type="project" value="UniProtKB-UniRule"/>
</dbReference>
<comment type="function">
    <text evidence="1 7">Is required not only for elongation of protein synthesis but also for the initiation of all mRNA translation through initiator tRNA(fMet) aminoacylation.</text>
</comment>
<dbReference type="EC" id="6.1.1.10" evidence="7"/>
<feature type="domain" description="Methionyl/Leucyl tRNA synthetase" evidence="9">
    <location>
        <begin position="137"/>
        <end position="363"/>
    </location>
</feature>
<evidence type="ECO:0000313" key="11">
    <source>
        <dbReference type="EMBL" id="UTO55692.1"/>
    </source>
</evidence>
<dbReference type="InterPro" id="IPR023457">
    <property type="entry name" value="Met-tRNA_synth_2"/>
</dbReference>
<evidence type="ECO:0000259" key="10">
    <source>
        <dbReference type="Pfam" id="PF19303"/>
    </source>
</evidence>
<reference evidence="11" key="1">
    <citation type="journal article" date="2022" name="Microorganisms">
        <title>Assembly and Comparison of Ca. Neoehrlichia mikurensis Genomes.</title>
        <authorList>
            <person name="Azagi T."/>
            <person name="Dirks R.P."/>
            <person name="Yebra-Pimentel E.S."/>
            <person name="Schaap P.J."/>
            <person name="Koehorst J.J."/>
            <person name="Esser H.J."/>
            <person name="Sprong H."/>
        </authorList>
    </citation>
    <scope>NUCLEOTIDE SEQUENCE</scope>
    <source>
        <strain evidence="12">18-2804</strain>
        <strain evidence="11">18-2837</strain>
    </source>
</reference>
<dbReference type="FunFam" id="2.170.220.10:FF:000002">
    <property type="entry name" value="Methionine--tRNA ligase"/>
    <property type="match status" value="1"/>
</dbReference>
<comment type="subunit">
    <text evidence="7">Monomer.</text>
</comment>
<dbReference type="RefSeq" id="WP_218194502.1">
    <property type="nucleotide sequence ID" value="NZ_CP054597.1"/>
</dbReference>
<dbReference type="Proteomes" id="UP001059985">
    <property type="component" value="Chromosome"/>
</dbReference>
<dbReference type="Pfam" id="PF09334">
    <property type="entry name" value="tRNA-synt_1g"/>
    <property type="match status" value="1"/>
</dbReference>
<keyword evidence="7" id="KW-0963">Cytoplasm</keyword>
<dbReference type="NCBIfam" id="NF008900">
    <property type="entry name" value="PRK12267.1"/>
    <property type="match status" value="1"/>
</dbReference>
<dbReference type="InterPro" id="IPR032678">
    <property type="entry name" value="tRNA-synt_1_cat_dom"/>
</dbReference>
<feature type="domain" description="Methionyl-tRNA synthetase anticodon-binding" evidence="10">
    <location>
        <begin position="400"/>
        <end position="476"/>
    </location>
</feature>
<evidence type="ECO:0000313" key="13">
    <source>
        <dbReference type="Proteomes" id="UP001059822"/>
    </source>
</evidence>
<evidence type="ECO:0000259" key="8">
    <source>
        <dbReference type="Pfam" id="PF01406"/>
    </source>
</evidence>
<evidence type="ECO:0000256" key="3">
    <source>
        <dbReference type="ARBA" id="ARBA00022741"/>
    </source>
</evidence>
<dbReference type="Pfam" id="PF19303">
    <property type="entry name" value="Anticodon_3"/>
    <property type="match status" value="1"/>
</dbReference>
<accession>A0A9Q9BT89</accession>
<evidence type="ECO:0000313" key="14">
    <source>
        <dbReference type="Proteomes" id="UP001059985"/>
    </source>
</evidence>
<dbReference type="HAMAP" id="MF_01228">
    <property type="entry name" value="Met_tRNA_synth_type2"/>
    <property type="match status" value="1"/>
</dbReference>
<dbReference type="NCBIfam" id="TIGR00398">
    <property type="entry name" value="metG"/>
    <property type="match status" value="1"/>
</dbReference>
<evidence type="ECO:0000313" key="12">
    <source>
        <dbReference type="EMBL" id="UTO56836.1"/>
    </source>
</evidence>
<evidence type="ECO:0000259" key="9">
    <source>
        <dbReference type="Pfam" id="PF09334"/>
    </source>
</evidence>
<protein>
    <recommendedName>
        <fullName evidence="7">Methionine--tRNA ligase</fullName>
        <ecNumber evidence="7">6.1.1.10</ecNumber>
    </recommendedName>
    <alternativeName>
        <fullName evidence="7">Methionyl-tRNA synthetase</fullName>
        <shortName evidence="7">MetRS</shortName>
    </alternativeName>
</protein>
<evidence type="ECO:0000256" key="2">
    <source>
        <dbReference type="ARBA" id="ARBA00022598"/>
    </source>
</evidence>
<comment type="similarity">
    <text evidence="7">Belongs to the class-I aminoacyl-tRNA synthetase family. MetG type 2B subfamily.</text>
</comment>
<dbReference type="CDD" id="cd00814">
    <property type="entry name" value="MetRS_core"/>
    <property type="match status" value="1"/>
</dbReference>
<keyword evidence="4 7" id="KW-0067">ATP-binding</keyword>
<evidence type="ECO:0000256" key="4">
    <source>
        <dbReference type="ARBA" id="ARBA00022840"/>
    </source>
</evidence>
<keyword evidence="2 7" id="KW-0436">Ligase</keyword>
<keyword evidence="3 7" id="KW-0547">Nucleotide-binding</keyword>
<dbReference type="EMBL" id="CP089285">
    <property type="protein sequence ID" value="UTO56836.1"/>
    <property type="molecule type" value="Genomic_DNA"/>
</dbReference>
<keyword evidence="14" id="KW-1185">Reference proteome</keyword>
<dbReference type="InterPro" id="IPR033911">
    <property type="entry name" value="MetRS_core"/>
</dbReference>
<dbReference type="PANTHER" id="PTHR43326">
    <property type="entry name" value="METHIONYL-TRNA SYNTHETASE"/>
    <property type="match status" value="1"/>
</dbReference>
<evidence type="ECO:0000256" key="6">
    <source>
        <dbReference type="ARBA" id="ARBA00023146"/>
    </source>
</evidence>
<keyword evidence="6 7" id="KW-0030">Aminoacyl-tRNA synthetase</keyword>
<dbReference type="GO" id="GO:0005737">
    <property type="term" value="C:cytoplasm"/>
    <property type="evidence" value="ECO:0007669"/>
    <property type="project" value="UniProtKB-SubCell"/>
</dbReference>
<gene>
    <name evidence="7 11" type="primary">metG</name>
    <name evidence="12" type="ORF">LUA81_01225</name>
    <name evidence="11" type="ORF">LUA82_01235</name>
</gene>
<feature type="short sequence motif" description="'KMSKS' region" evidence="7">
    <location>
        <begin position="300"/>
        <end position="304"/>
    </location>
</feature>
<feature type="short sequence motif" description="'HIGH' region" evidence="7">
    <location>
        <begin position="13"/>
        <end position="23"/>
    </location>
</feature>
<organism evidence="11 13">
    <name type="scientific">Neoehrlichia mikurensis</name>
    <dbReference type="NCBI Taxonomy" id="89586"/>
    <lineage>
        <taxon>Bacteria</taxon>
        <taxon>Pseudomonadati</taxon>
        <taxon>Pseudomonadota</taxon>
        <taxon>Alphaproteobacteria</taxon>
        <taxon>Rickettsiales</taxon>
        <taxon>Anaplasmataceae</taxon>
        <taxon>Candidatus Neoehrlichia</taxon>
    </lineage>
</organism>
<dbReference type="Proteomes" id="UP001059822">
    <property type="component" value="Chromosome"/>
</dbReference>
<evidence type="ECO:0000256" key="1">
    <source>
        <dbReference type="ARBA" id="ARBA00003314"/>
    </source>
</evidence>
<evidence type="ECO:0000256" key="7">
    <source>
        <dbReference type="HAMAP-Rule" id="MF_01228"/>
    </source>
</evidence>